<sequence length="170" mass="19543">MRDLTSVIAFASAADCNPISHRLNCKFNNPTSHRISLKPYVSYSVFFDLFCSLTERSIVCKGGEMVTGPLDCYRSMKCSVKKLISQRRMKRYTRISVFRSLCWRHVLPERITGDESHREKWYQRISVFHDCASDMGYPSAPTTSRRATTWGSQHPGVVRHKEFVSVPNSD</sequence>
<dbReference type="EMBL" id="CM042009">
    <property type="protein sequence ID" value="KAI3789550.1"/>
    <property type="molecule type" value="Genomic_DNA"/>
</dbReference>
<protein>
    <submittedName>
        <fullName evidence="1">Uncharacterized protein</fullName>
    </submittedName>
</protein>
<proteinExistence type="predicted"/>
<gene>
    <name evidence="1" type="ORF">L2E82_02349</name>
</gene>
<reference evidence="2" key="1">
    <citation type="journal article" date="2022" name="Mol. Ecol. Resour.">
        <title>The genomes of chicory, endive, great burdock and yacon provide insights into Asteraceae palaeo-polyploidization history and plant inulin production.</title>
        <authorList>
            <person name="Fan W."/>
            <person name="Wang S."/>
            <person name="Wang H."/>
            <person name="Wang A."/>
            <person name="Jiang F."/>
            <person name="Liu H."/>
            <person name="Zhao H."/>
            <person name="Xu D."/>
            <person name="Zhang Y."/>
        </authorList>
    </citation>
    <scope>NUCLEOTIDE SEQUENCE [LARGE SCALE GENOMIC DNA]</scope>
    <source>
        <strain evidence="2">cv. Punajuju</strain>
    </source>
</reference>
<organism evidence="1 2">
    <name type="scientific">Cichorium intybus</name>
    <name type="common">Chicory</name>
    <dbReference type="NCBI Taxonomy" id="13427"/>
    <lineage>
        <taxon>Eukaryota</taxon>
        <taxon>Viridiplantae</taxon>
        <taxon>Streptophyta</taxon>
        <taxon>Embryophyta</taxon>
        <taxon>Tracheophyta</taxon>
        <taxon>Spermatophyta</taxon>
        <taxon>Magnoliopsida</taxon>
        <taxon>eudicotyledons</taxon>
        <taxon>Gunneridae</taxon>
        <taxon>Pentapetalae</taxon>
        <taxon>asterids</taxon>
        <taxon>campanulids</taxon>
        <taxon>Asterales</taxon>
        <taxon>Asteraceae</taxon>
        <taxon>Cichorioideae</taxon>
        <taxon>Cichorieae</taxon>
        <taxon>Cichoriinae</taxon>
        <taxon>Cichorium</taxon>
    </lineage>
</organism>
<name>A0ACB9H2I4_CICIN</name>
<evidence type="ECO:0000313" key="1">
    <source>
        <dbReference type="EMBL" id="KAI3789550.1"/>
    </source>
</evidence>
<accession>A0ACB9H2I4</accession>
<comment type="caution">
    <text evidence="1">The sequence shown here is derived from an EMBL/GenBank/DDBJ whole genome shotgun (WGS) entry which is preliminary data.</text>
</comment>
<reference evidence="1 2" key="2">
    <citation type="journal article" date="2022" name="Mol. Ecol. Resour.">
        <title>The genomes of chicory, endive, great burdock and yacon provide insights into Asteraceae paleo-polyploidization history and plant inulin production.</title>
        <authorList>
            <person name="Fan W."/>
            <person name="Wang S."/>
            <person name="Wang H."/>
            <person name="Wang A."/>
            <person name="Jiang F."/>
            <person name="Liu H."/>
            <person name="Zhao H."/>
            <person name="Xu D."/>
            <person name="Zhang Y."/>
        </authorList>
    </citation>
    <scope>NUCLEOTIDE SEQUENCE [LARGE SCALE GENOMIC DNA]</scope>
    <source>
        <strain evidence="2">cv. Punajuju</strain>
        <tissue evidence="1">Leaves</tissue>
    </source>
</reference>
<evidence type="ECO:0000313" key="2">
    <source>
        <dbReference type="Proteomes" id="UP001055811"/>
    </source>
</evidence>
<keyword evidence="2" id="KW-1185">Reference proteome</keyword>
<dbReference type="Proteomes" id="UP001055811">
    <property type="component" value="Linkage Group LG01"/>
</dbReference>